<dbReference type="GO" id="GO:0016705">
    <property type="term" value="F:oxidoreductase activity, acting on paired donors, with incorporation or reduction of molecular oxygen"/>
    <property type="evidence" value="ECO:0007669"/>
    <property type="project" value="InterPro"/>
</dbReference>
<dbReference type="InterPro" id="IPR019949">
    <property type="entry name" value="CmoO-like"/>
</dbReference>
<gene>
    <name evidence="3" type="ORF">DJ017_08910</name>
</gene>
<feature type="domain" description="Luciferase-like" evidence="2">
    <location>
        <begin position="6"/>
        <end position="307"/>
    </location>
</feature>
<evidence type="ECO:0000256" key="1">
    <source>
        <dbReference type="ARBA" id="ARBA00007789"/>
    </source>
</evidence>
<dbReference type="PANTHER" id="PTHR30137">
    <property type="entry name" value="LUCIFERASE-LIKE MONOOXYGENASE"/>
    <property type="match status" value="1"/>
</dbReference>
<dbReference type="InterPro" id="IPR050766">
    <property type="entry name" value="Bact_Lucif_Oxidored"/>
</dbReference>
<reference evidence="4" key="1">
    <citation type="submission" date="2018-05" db="EMBL/GenBank/DDBJ databases">
        <authorList>
            <person name="Li X."/>
        </authorList>
    </citation>
    <scope>NUCLEOTIDE SEQUENCE [LARGE SCALE GENOMIC DNA]</scope>
    <source>
        <strain evidence="4">LX32</strain>
    </source>
</reference>
<keyword evidence="4" id="KW-1185">Reference proteome</keyword>
<dbReference type="GO" id="GO:0005829">
    <property type="term" value="C:cytosol"/>
    <property type="evidence" value="ECO:0007669"/>
    <property type="project" value="TreeGrafter"/>
</dbReference>
<proteinExistence type="predicted"/>
<dbReference type="InterPro" id="IPR036661">
    <property type="entry name" value="Luciferase-like_sf"/>
</dbReference>
<dbReference type="EMBL" id="QFYQ01000001">
    <property type="protein sequence ID" value="RAK54633.1"/>
    <property type="molecule type" value="Genomic_DNA"/>
</dbReference>
<protein>
    <recommendedName>
        <fullName evidence="2">Luciferase-like domain-containing protein</fullName>
    </recommendedName>
</protein>
<dbReference type="RefSeq" id="WP_111528384.1">
    <property type="nucleotide sequence ID" value="NZ_JBHRSG010000004.1"/>
</dbReference>
<name>A0A328AI88_9CAUL</name>
<dbReference type="Gene3D" id="3.20.20.30">
    <property type="entry name" value="Luciferase-like domain"/>
    <property type="match status" value="1"/>
</dbReference>
<evidence type="ECO:0000259" key="2">
    <source>
        <dbReference type="Pfam" id="PF00296"/>
    </source>
</evidence>
<sequence>MVSLSVLDLSPVSPNGTQAQAVRDTLEVARAAERLGYERFWVAEHHNIQGLGSPNPEILIAALTQATSRIRLGSGGVMLVNYSPLKVAETFMELEALAPGRIDLGLGRALGADMRTGGALRSVGSEAFPQYLSLLSTWLLDAAGKAPIGDAHPLHDIHANPSGPSHPDLFMLCSSAESAAFAGQAGLGMVFAEFIARADADAAIESYRKAFEPSEFRQTPWAGAALIAFAAETADEAWRLDAPRRAGSVAMMEGRRQRFPDLAEAEAYLAERKGTPLLQMVEARTIAADAATVRARLEAKARSTGADELFVMATGPTLADRIRSLELIKPS</sequence>
<evidence type="ECO:0000313" key="4">
    <source>
        <dbReference type="Proteomes" id="UP000249254"/>
    </source>
</evidence>
<evidence type="ECO:0000313" key="3">
    <source>
        <dbReference type="EMBL" id="RAK54633.1"/>
    </source>
</evidence>
<dbReference type="PANTHER" id="PTHR30137:SF6">
    <property type="entry name" value="LUCIFERASE-LIKE MONOOXYGENASE"/>
    <property type="match status" value="1"/>
</dbReference>
<dbReference type="InterPro" id="IPR011251">
    <property type="entry name" value="Luciferase-like_dom"/>
</dbReference>
<dbReference type="NCBIfam" id="TIGR03558">
    <property type="entry name" value="oxido_grp_1"/>
    <property type="match status" value="1"/>
</dbReference>
<comment type="caution">
    <text evidence="3">The sequence shown here is derived from an EMBL/GenBank/DDBJ whole genome shotgun (WGS) entry which is preliminary data.</text>
</comment>
<dbReference type="AlphaFoldDB" id="A0A328AI88"/>
<accession>A0A328AI88</accession>
<dbReference type="Proteomes" id="UP000249254">
    <property type="component" value="Unassembled WGS sequence"/>
</dbReference>
<dbReference type="OrthoDB" id="9780518at2"/>
<comment type="similarity">
    <text evidence="1">To bacterial alkanal monooxygenase alpha and beta chains.</text>
</comment>
<organism evidence="3 4">
    <name type="scientific">Phenylobacterium soli</name>
    <dbReference type="NCBI Taxonomy" id="2170551"/>
    <lineage>
        <taxon>Bacteria</taxon>
        <taxon>Pseudomonadati</taxon>
        <taxon>Pseudomonadota</taxon>
        <taxon>Alphaproteobacteria</taxon>
        <taxon>Caulobacterales</taxon>
        <taxon>Caulobacteraceae</taxon>
        <taxon>Phenylobacterium</taxon>
    </lineage>
</organism>
<dbReference type="SUPFAM" id="SSF51679">
    <property type="entry name" value="Bacterial luciferase-like"/>
    <property type="match status" value="1"/>
</dbReference>
<dbReference type="Pfam" id="PF00296">
    <property type="entry name" value="Bac_luciferase"/>
    <property type="match status" value="1"/>
</dbReference>